<feature type="domain" description="HipA N-terminal subdomain 1" evidence="5">
    <location>
        <begin position="13"/>
        <end position="109"/>
    </location>
</feature>
<dbReference type="OrthoDB" id="3182374at2"/>
<name>A0A0Q0Z1Q4_9CORY</name>
<dbReference type="InterPro" id="IPR017508">
    <property type="entry name" value="HipA_N1"/>
</dbReference>
<organism evidence="6 7">
    <name type="scientific">Corynebacterium oculi</name>
    <dbReference type="NCBI Taxonomy" id="1544416"/>
    <lineage>
        <taxon>Bacteria</taxon>
        <taxon>Bacillati</taxon>
        <taxon>Actinomycetota</taxon>
        <taxon>Actinomycetes</taxon>
        <taxon>Mycobacteriales</taxon>
        <taxon>Corynebacteriaceae</taxon>
        <taxon>Corynebacterium</taxon>
    </lineage>
</organism>
<dbReference type="Pfam" id="PF07804">
    <property type="entry name" value="HipA_C"/>
    <property type="match status" value="1"/>
</dbReference>
<sequence>MRDIARLRFVRAADVYKKGRRAAALERGDTGGISFSYLPGYEGPPVASTLPVSTESVFGPGGGVPAFFAGLLPEGHRLSLLRRAAKTSLDDELTLLLAIGEDTPGDVQIVPAGEQPGTPEPLIAGLPSEVDFRDVAEMVDHYGLPGVQEKASASMINALVGWQGAYSILKLDPPDHPHLVLNEALHLRHARHLGIPVAQHRVVPDKNDKPGLLVRRFDRLVVSDGAVVRSGLEDAAQVLDLLPAAKYSVDSERVVHALAAQTNSPVVAARNLYMQFLFAWLTGNGDLHAKNLSIVESKSGTWSVAPMYDIPCTVLYRDMTLALPVAGKIKNLKNQHWAEFADSIGLAPAVAASANERVLRVAAKIDLSDLPLSGSPLYGAARELERRRMRFA</sequence>
<dbReference type="InterPro" id="IPR052028">
    <property type="entry name" value="HipA_Ser/Thr_kinase"/>
</dbReference>
<dbReference type="InterPro" id="IPR012893">
    <property type="entry name" value="HipA-like_C"/>
</dbReference>
<proteinExistence type="inferred from homology"/>
<evidence type="ECO:0000256" key="1">
    <source>
        <dbReference type="ARBA" id="ARBA00010164"/>
    </source>
</evidence>
<dbReference type="PATRIC" id="fig|1544416.3.peg.2090"/>
<evidence type="ECO:0000256" key="2">
    <source>
        <dbReference type="ARBA" id="ARBA00022679"/>
    </source>
</evidence>
<dbReference type="EC" id="2.7.11.1" evidence="6"/>
<comment type="caution">
    <text evidence="6">The sequence shown here is derived from an EMBL/GenBank/DDBJ whole genome shotgun (WGS) entry which is preliminary data.</text>
</comment>
<dbReference type="AlphaFoldDB" id="A0A0Q0Z1Q4"/>
<dbReference type="Proteomes" id="UP000050517">
    <property type="component" value="Unassembled WGS sequence"/>
</dbReference>
<dbReference type="PANTHER" id="PTHR37419">
    <property type="entry name" value="SERINE/THREONINE-PROTEIN KINASE TOXIN HIPA"/>
    <property type="match status" value="1"/>
</dbReference>
<dbReference type="RefSeq" id="WP_055123165.1">
    <property type="nucleotide sequence ID" value="NZ_LKST01000004.1"/>
</dbReference>
<dbReference type="NCBIfam" id="TIGR03071">
    <property type="entry name" value="couple_hipA"/>
    <property type="match status" value="1"/>
</dbReference>
<protein>
    <submittedName>
        <fullName evidence="6">Serine/threonine-protein kinase HipA</fullName>
        <ecNumber evidence="6">2.7.11.1</ecNumber>
    </submittedName>
</protein>
<keyword evidence="7" id="KW-1185">Reference proteome</keyword>
<evidence type="ECO:0000313" key="7">
    <source>
        <dbReference type="Proteomes" id="UP000050517"/>
    </source>
</evidence>
<dbReference type="Pfam" id="PF13657">
    <property type="entry name" value="Couple_hipA"/>
    <property type="match status" value="1"/>
</dbReference>
<dbReference type="GO" id="GO:0004674">
    <property type="term" value="F:protein serine/threonine kinase activity"/>
    <property type="evidence" value="ECO:0007669"/>
    <property type="project" value="UniProtKB-EC"/>
</dbReference>
<feature type="domain" description="HipA-like C-terminal" evidence="4">
    <location>
        <begin position="144"/>
        <end position="360"/>
    </location>
</feature>
<keyword evidence="2 6" id="KW-0808">Transferase</keyword>
<dbReference type="GO" id="GO:0005829">
    <property type="term" value="C:cytosol"/>
    <property type="evidence" value="ECO:0007669"/>
    <property type="project" value="TreeGrafter"/>
</dbReference>
<dbReference type="STRING" id="1544416.Cocul_02095"/>
<evidence type="ECO:0000256" key="3">
    <source>
        <dbReference type="ARBA" id="ARBA00022777"/>
    </source>
</evidence>
<evidence type="ECO:0000259" key="4">
    <source>
        <dbReference type="Pfam" id="PF07804"/>
    </source>
</evidence>
<dbReference type="Gene3D" id="1.10.1070.20">
    <property type="match status" value="1"/>
</dbReference>
<reference evidence="6 7" key="1">
    <citation type="submission" date="2015-10" db="EMBL/GenBank/DDBJ databases">
        <title>Corynebacteirum lowii and Corynebacterium oculi species nova, derived from human clinical disease and and emended description of Corynebacterium mastiditis.</title>
        <authorList>
            <person name="Bernard K."/>
            <person name="Pacheco A.L."/>
            <person name="Mcdougall C."/>
            <person name="Burtx T."/>
            <person name="Weibe D."/>
            <person name="Tyler S."/>
            <person name="Olson A.B."/>
            <person name="Cnockaert M."/>
            <person name="Eguchi H."/>
            <person name="Kuwahara T."/>
            <person name="Nakayama-Imaohji H."/>
            <person name="Boudewijins M."/>
            <person name="Van Hoecke F."/>
            <person name="Bernier A.-M."/>
            <person name="Vandamme P."/>
        </authorList>
    </citation>
    <scope>NUCLEOTIDE SEQUENCE [LARGE SCALE GENOMIC DNA]</scope>
    <source>
        <strain evidence="6 7">NML 130210</strain>
    </source>
</reference>
<evidence type="ECO:0000259" key="5">
    <source>
        <dbReference type="Pfam" id="PF13657"/>
    </source>
</evidence>
<accession>A0A0Q0Z1Q4</accession>
<keyword evidence="3 6" id="KW-0418">Kinase</keyword>
<gene>
    <name evidence="6" type="primary">hipA_1</name>
    <name evidence="6" type="ORF">Cocul_02095</name>
</gene>
<evidence type="ECO:0000313" key="6">
    <source>
        <dbReference type="EMBL" id="KQB83123.1"/>
    </source>
</evidence>
<comment type="similarity">
    <text evidence="1">Belongs to the HipA Ser/Thr kinase family.</text>
</comment>
<dbReference type="EMBL" id="LKST01000004">
    <property type="protein sequence ID" value="KQB83123.1"/>
    <property type="molecule type" value="Genomic_DNA"/>
</dbReference>
<dbReference type="PANTHER" id="PTHR37419:SF1">
    <property type="entry name" value="SERINE_THREONINE-PROTEIN KINASE TOXIN HIPA"/>
    <property type="match status" value="1"/>
</dbReference>